<dbReference type="CDD" id="cd00408">
    <property type="entry name" value="DHDPS-like"/>
    <property type="match status" value="1"/>
</dbReference>
<gene>
    <name evidence="5" type="ORF">BCV71DRAFT_221928</name>
</gene>
<dbReference type="GO" id="GO:0008840">
    <property type="term" value="F:4-hydroxy-tetrahydrodipicolinate synthase activity"/>
    <property type="evidence" value="ECO:0007669"/>
    <property type="project" value="TreeGrafter"/>
</dbReference>
<evidence type="ECO:0000313" key="6">
    <source>
        <dbReference type="Proteomes" id="UP000242381"/>
    </source>
</evidence>
<organism evidence="5 6">
    <name type="scientific">Rhizopus microsporus</name>
    <dbReference type="NCBI Taxonomy" id="58291"/>
    <lineage>
        <taxon>Eukaryota</taxon>
        <taxon>Fungi</taxon>
        <taxon>Fungi incertae sedis</taxon>
        <taxon>Mucoromycota</taxon>
        <taxon>Mucoromycotina</taxon>
        <taxon>Mucoromycetes</taxon>
        <taxon>Mucorales</taxon>
        <taxon>Mucorineae</taxon>
        <taxon>Rhizopodaceae</taxon>
        <taxon>Rhizopus</taxon>
    </lineage>
</organism>
<dbReference type="OMA" id="GMDACVP"/>
<keyword evidence="1 2" id="KW-0456">Lyase</keyword>
<dbReference type="PIRSF" id="PIRSF001365">
    <property type="entry name" value="DHDPS"/>
    <property type="match status" value="1"/>
</dbReference>
<feature type="active site" description="Schiff-base intermediate with substrate" evidence="3">
    <location>
        <position position="170"/>
    </location>
</feature>
<dbReference type="Gene3D" id="3.20.20.70">
    <property type="entry name" value="Aldolase class I"/>
    <property type="match status" value="1"/>
</dbReference>
<sequence length="313" mass="34066">MASSLRGIFVPIPTFFKENEDLDLDSLDLHVQYLSKSGIAGIVVLGSMGEAVSLSDEERGQVIKQVVTSVKKYNPNLIIIAGTSSQSARNVISYTRQAAAAGAQYCLILPPSFYRGSITDDALVAFYTAVADQSPLPIIIYNYPGVCQGIDVSTKVLVQLSKHKNIVGLKGTDANVGKMADLVQKTNPKEFALLAGSVDFFLPELLIGAVGLIPGAGNVFPALCAEIQRLYDNKQYDEAARLQRQLVEADDALCRWYGVPGAKSYIFRKFGYGQGICRNPLQRVTEDQAVKIEQAVDPVVSLEENLKSNWTNK</sequence>
<dbReference type="Proteomes" id="UP000242381">
    <property type="component" value="Unassembled WGS sequence"/>
</dbReference>
<dbReference type="VEuPathDB" id="FungiDB:BCV72DRAFT_207247"/>
<protein>
    <submittedName>
        <fullName evidence="5">Aldolase</fullName>
    </submittedName>
</protein>
<reference evidence="5 6" key="1">
    <citation type="journal article" date="2016" name="Proc. Natl. Acad. Sci. U.S.A.">
        <title>Lipid metabolic changes in an early divergent fungus govern the establishment of a mutualistic symbiosis with endobacteria.</title>
        <authorList>
            <person name="Lastovetsky O.A."/>
            <person name="Gaspar M.L."/>
            <person name="Mondo S.J."/>
            <person name="LaButti K.M."/>
            <person name="Sandor L."/>
            <person name="Grigoriev I.V."/>
            <person name="Henry S.A."/>
            <person name="Pawlowska T.E."/>
        </authorList>
    </citation>
    <scope>NUCLEOTIDE SEQUENCE [LARGE SCALE GENOMIC DNA]</scope>
    <source>
        <strain evidence="5 6">ATCC 11559</strain>
    </source>
</reference>
<evidence type="ECO:0000256" key="3">
    <source>
        <dbReference type="PIRSR" id="PIRSR001365-1"/>
    </source>
</evidence>
<evidence type="ECO:0000256" key="1">
    <source>
        <dbReference type="ARBA" id="ARBA00023239"/>
    </source>
</evidence>
<evidence type="ECO:0000256" key="2">
    <source>
        <dbReference type="PIRNR" id="PIRNR001365"/>
    </source>
</evidence>
<feature type="binding site" evidence="4">
    <location>
        <position position="213"/>
    </location>
    <ligand>
        <name>pyruvate</name>
        <dbReference type="ChEBI" id="CHEBI:15361"/>
    </ligand>
</feature>
<feature type="active site" description="Proton donor/acceptor" evidence="3">
    <location>
        <position position="141"/>
    </location>
</feature>
<dbReference type="EMBL" id="KV921510">
    <property type="protein sequence ID" value="ORE13791.1"/>
    <property type="molecule type" value="Genomic_DNA"/>
</dbReference>
<dbReference type="Pfam" id="PF00701">
    <property type="entry name" value="DHDPS"/>
    <property type="match status" value="1"/>
</dbReference>
<dbReference type="SMART" id="SM01130">
    <property type="entry name" value="DHDPS"/>
    <property type="match status" value="1"/>
</dbReference>
<proteinExistence type="inferred from homology"/>
<dbReference type="AlphaFoldDB" id="A0A0A1MNP9"/>
<dbReference type="InterPro" id="IPR002220">
    <property type="entry name" value="DapA-like"/>
</dbReference>
<evidence type="ECO:0000256" key="4">
    <source>
        <dbReference type="PIRSR" id="PIRSR001365-2"/>
    </source>
</evidence>
<dbReference type="InterPro" id="IPR013785">
    <property type="entry name" value="Aldolase_TIM"/>
</dbReference>
<comment type="similarity">
    <text evidence="2">Belongs to the DapA family.</text>
</comment>
<dbReference type="PANTHER" id="PTHR12128">
    <property type="entry name" value="DIHYDRODIPICOLINATE SYNTHASE"/>
    <property type="match status" value="1"/>
</dbReference>
<accession>A0A0A1MNP9</accession>
<evidence type="ECO:0000313" key="5">
    <source>
        <dbReference type="EMBL" id="ORE13791.1"/>
    </source>
</evidence>
<dbReference type="SUPFAM" id="SSF51569">
    <property type="entry name" value="Aldolase"/>
    <property type="match status" value="1"/>
</dbReference>
<name>A0A0A1MNP9_RHIZD</name>
<dbReference type="PANTHER" id="PTHR12128:SF66">
    <property type="entry name" value="4-HYDROXY-2-OXOGLUTARATE ALDOLASE, MITOCHONDRIAL"/>
    <property type="match status" value="1"/>
</dbReference>
<dbReference type="PRINTS" id="PR00146">
    <property type="entry name" value="DHPICSNTHASE"/>
</dbReference>